<dbReference type="RefSeq" id="WP_124795996.1">
    <property type="nucleotide sequence ID" value="NZ_RQYC01000022.1"/>
</dbReference>
<keyword evidence="3" id="KW-1185">Reference proteome</keyword>
<evidence type="ECO:0000313" key="2">
    <source>
        <dbReference type="EMBL" id="RRD89116.1"/>
    </source>
</evidence>
<protein>
    <recommendedName>
        <fullName evidence="4">Rod shape-determining protein MreB</fullName>
    </recommendedName>
</protein>
<dbReference type="Proteomes" id="UP000269923">
    <property type="component" value="Unassembled WGS sequence"/>
</dbReference>
<evidence type="ECO:0000256" key="1">
    <source>
        <dbReference type="SAM" id="MobiDB-lite"/>
    </source>
</evidence>
<gene>
    <name evidence="2" type="ORF">EII21_09695</name>
</gene>
<name>A0A3P2A2N1_9NEIS</name>
<dbReference type="STRING" id="1121352.GCA_000620925_01776"/>
<evidence type="ECO:0000313" key="3">
    <source>
        <dbReference type="Proteomes" id="UP000269923"/>
    </source>
</evidence>
<feature type="region of interest" description="Disordered" evidence="1">
    <location>
        <begin position="49"/>
        <end position="73"/>
    </location>
</feature>
<organism evidence="2 3">
    <name type="scientific">Conchiformibius steedae</name>
    <dbReference type="NCBI Taxonomy" id="153493"/>
    <lineage>
        <taxon>Bacteria</taxon>
        <taxon>Pseudomonadati</taxon>
        <taxon>Pseudomonadota</taxon>
        <taxon>Betaproteobacteria</taxon>
        <taxon>Neisseriales</taxon>
        <taxon>Neisseriaceae</taxon>
        <taxon>Conchiformibius</taxon>
    </lineage>
</organism>
<proteinExistence type="predicted"/>
<comment type="caution">
    <text evidence="2">The sequence shown here is derived from an EMBL/GenBank/DDBJ whole genome shotgun (WGS) entry which is preliminary data.</text>
</comment>
<accession>A0A3P2A2N1</accession>
<evidence type="ECO:0008006" key="4">
    <source>
        <dbReference type="Google" id="ProtNLM"/>
    </source>
</evidence>
<dbReference type="OrthoDB" id="8612466at2"/>
<dbReference type="EMBL" id="RQYC01000022">
    <property type="protein sequence ID" value="RRD89116.1"/>
    <property type="molecule type" value="Genomic_DNA"/>
</dbReference>
<reference evidence="2 3" key="1">
    <citation type="submission" date="2018-11" db="EMBL/GenBank/DDBJ databases">
        <title>Genomes From Bacteria Associated with the Canine Oral Cavity: a Test Case for Automated Genome-Based Taxonomic Assignment.</title>
        <authorList>
            <person name="Coil D.A."/>
            <person name="Jospin G."/>
            <person name="Darling A.E."/>
            <person name="Wallis C."/>
            <person name="Davis I.J."/>
            <person name="Harris S."/>
            <person name="Eisen J.A."/>
            <person name="Holcombe L.J."/>
            <person name="O'Flynn C."/>
        </authorList>
    </citation>
    <scope>NUCLEOTIDE SEQUENCE [LARGE SCALE GENOMIC DNA]</scope>
    <source>
        <strain evidence="2 3">COT-280</strain>
    </source>
</reference>
<sequence length="152" mass="17194">MARINPQNLHKYRLSSVILVALCDDRIELVKVKTRESFVGSAVLPPQANGRSDWDDEQRNNGRNHLPFAHPRTPVTNSRAATEVLKNVLTQSRFSPTAPILIIRPQTRFLNDITDAELNTLRDVALKAGAAQVHMYLKPEFSDNDWGFFESL</sequence>
<dbReference type="AlphaFoldDB" id="A0A3P2A2N1"/>